<accession>A0A1H5YPI1</accession>
<protein>
    <submittedName>
        <fullName evidence="1">Uncharacterized protein</fullName>
    </submittedName>
</protein>
<dbReference type="EMBL" id="FNVA01000003">
    <property type="protein sequence ID" value="SEG25276.1"/>
    <property type="molecule type" value="Genomic_DNA"/>
</dbReference>
<name>A0A1H5YPI1_9BACT</name>
<sequence>MQAMRFSRSLNVEAVTGRRSRKRRTMLRNLGWVSAGVTALAVGVVVGRELRERYKFNRRTPYDAYAHAGDPMTDVECGVGI</sequence>
<organism evidence="1 2">
    <name type="scientific">Bryocella elongata</name>
    <dbReference type="NCBI Taxonomy" id="863522"/>
    <lineage>
        <taxon>Bacteria</taxon>
        <taxon>Pseudomonadati</taxon>
        <taxon>Acidobacteriota</taxon>
        <taxon>Terriglobia</taxon>
        <taxon>Terriglobales</taxon>
        <taxon>Acidobacteriaceae</taxon>
        <taxon>Bryocella</taxon>
    </lineage>
</organism>
<gene>
    <name evidence="1" type="ORF">SAMN05421819_2390</name>
</gene>
<keyword evidence="2" id="KW-1185">Reference proteome</keyword>
<evidence type="ECO:0000313" key="1">
    <source>
        <dbReference type="EMBL" id="SEG25276.1"/>
    </source>
</evidence>
<dbReference type="AlphaFoldDB" id="A0A1H5YPI1"/>
<reference evidence="1 2" key="1">
    <citation type="submission" date="2016-10" db="EMBL/GenBank/DDBJ databases">
        <authorList>
            <person name="de Groot N.N."/>
        </authorList>
    </citation>
    <scope>NUCLEOTIDE SEQUENCE [LARGE SCALE GENOMIC DNA]</scope>
    <source>
        <strain evidence="1 2">DSM 22489</strain>
    </source>
</reference>
<evidence type="ECO:0000313" key="2">
    <source>
        <dbReference type="Proteomes" id="UP000236728"/>
    </source>
</evidence>
<proteinExistence type="predicted"/>
<dbReference type="Proteomes" id="UP000236728">
    <property type="component" value="Unassembled WGS sequence"/>
</dbReference>